<dbReference type="AlphaFoldDB" id="A0AAE1BI12"/>
<evidence type="ECO:0000256" key="5">
    <source>
        <dbReference type="SAM" id="MobiDB-lite"/>
    </source>
</evidence>
<name>A0AAE1BI12_PETCI</name>
<dbReference type="InterPro" id="IPR003591">
    <property type="entry name" value="Leu-rich_rpt_typical-subtyp"/>
</dbReference>
<dbReference type="SMART" id="SM00369">
    <property type="entry name" value="LRR_TYP"/>
    <property type="match status" value="5"/>
</dbReference>
<evidence type="ECO:0000313" key="9">
    <source>
        <dbReference type="Proteomes" id="UP001286313"/>
    </source>
</evidence>
<dbReference type="EMBL" id="JAWQEG010008008">
    <property type="protein sequence ID" value="KAK3851182.1"/>
    <property type="molecule type" value="Genomic_DNA"/>
</dbReference>
<sequence>MGGGGKQTVECINKGLNTIPNGIDPGTQVLDITGNSLVIISHEKFKVMELTNLQRIYVSRCKLVQLDDAAFRGLTNLVELDLSYNELPLVPVAALEHVPGLMRLQLSNNPITKIRDSAFSRLQYLTTLEITSCDLQTLEPRAFQGLDQLQWLKLDNNKLRTVPHNLKLPSSLHGIALHNNPWNCDCKLKELRSWLVKHNVPSSIEPKCSSPPRLVRQVIKDIHPDDFACPPEVRPTSLYLDVMEGKNVSFECHVTAVPGAQITWRFNDQPLENSTFVYDETSSFWIYEEGISEDRVSHLRIEWVTDSHAGIFQCMAENKAGLVFSNFTLRISRPPEVPEPQDLPEDYLLYIGVALVALVVLVIILLIVLAIRCCRRRSITQEKVVGSPGSSGNGRAKDAPTATNMPKYIQMGTPAPKVNGVSTDPPPISVIDTSPFRTEPPTTTQTNPDLINDAAEERSRGGRKRVSLQVVEEVDAGGVVTTRRLDDIMEEFEEGYDPSYDHLQQQAPSQSLPYPGPPRVPRDGDGANPYPLTEIPPPEDISHTARFYDTDGFPVDYGLPRNGTSGMPSASGVRSVSYNPLPTPAEEIPMYATVRRNRHSIAGRTELQHDQKYPEDYHPHHHHHHHEYPHPPPTHDQDYPPPPTTSHDGDYHHHHHQHQHQHQPPAPDSRYPQASFTPASCEFCPPPPVHDYQTQPDPAGRIGGDGCSFDNLLSSCGGSQCCYAEQGGRVYDNSLPDNYRPLDPPKPPPPEGWGDEDPNNMTNGSTWCDHPDSPGTRVLYSPDEGYVETPAQQPPPPAQAPQGTQV</sequence>
<feature type="transmembrane region" description="Helical" evidence="6">
    <location>
        <begin position="347"/>
        <end position="371"/>
    </location>
</feature>
<evidence type="ECO:0000256" key="6">
    <source>
        <dbReference type="SAM" id="Phobius"/>
    </source>
</evidence>
<protein>
    <recommendedName>
        <fullName evidence="7">Ig-like domain-containing protein</fullName>
    </recommendedName>
</protein>
<dbReference type="SUPFAM" id="SSF52058">
    <property type="entry name" value="L domain-like"/>
    <property type="match status" value="1"/>
</dbReference>
<evidence type="ECO:0000256" key="1">
    <source>
        <dbReference type="ARBA" id="ARBA00022614"/>
    </source>
</evidence>
<keyword evidence="2" id="KW-0732">Signal</keyword>
<keyword evidence="6" id="KW-1133">Transmembrane helix</keyword>
<dbReference type="InterPro" id="IPR003599">
    <property type="entry name" value="Ig_sub"/>
</dbReference>
<dbReference type="Pfam" id="PF13855">
    <property type="entry name" value="LRR_8"/>
    <property type="match status" value="1"/>
</dbReference>
<keyword evidence="6" id="KW-0812">Transmembrane</keyword>
<feature type="region of interest" description="Disordered" evidence="5">
    <location>
        <begin position="733"/>
        <end position="806"/>
    </location>
</feature>
<evidence type="ECO:0000259" key="7">
    <source>
        <dbReference type="PROSITE" id="PS50835"/>
    </source>
</evidence>
<dbReference type="Proteomes" id="UP001286313">
    <property type="component" value="Unassembled WGS sequence"/>
</dbReference>
<evidence type="ECO:0000313" key="8">
    <source>
        <dbReference type="EMBL" id="KAK3851182.1"/>
    </source>
</evidence>
<dbReference type="PROSITE" id="PS51450">
    <property type="entry name" value="LRR"/>
    <property type="match status" value="2"/>
</dbReference>
<keyword evidence="6" id="KW-0472">Membrane</keyword>
<dbReference type="Pfam" id="PF13927">
    <property type="entry name" value="Ig_3"/>
    <property type="match status" value="1"/>
</dbReference>
<dbReference type="InterPro" id="IPR007110">
    <property type="entry name" value="Ig-like_dom"/>
</dbReference>
<accession>A0AAE1BI12</accession>
<organism evidence="8 9">
    <name type="scientific">Petrolisthes cinctipes</name>
    <name type="common">Flat porcelain crab</name>
    <dbReference type="NCBI Taxonomy" id="88211"/>
    <lineage>
        <taxon>Eukaryota</taxon>
        <taxon>Metazoa</taxon>
        <taxon>Ecdysozoa</taxon>
        <taxon>Arthropoda</taxon>
        <taxon>Crustacea</taxon>
        <taxon>Multicrustacea</taxon>
        <taxon>Malacostraca</taxon>
        <taxon>Eumalacostraca</taxon>
        <taxon>Eucarida</taxon>
        <taxon>Decapoda</taxon>
        <taxon>Pleocyemata</taxon>
        <taxon>Anomura</taxon>
        <taxon>Galatheoidea</taxon>
        <taxon>Porcellanidae</taxon>
        <taxon>Petrolisthes</taxon>
    </lineage>
</organism>
<feature type="domain" description="Ig-like" evidence="7">
    <location>
        <begin position="231"/>
        <end position="332"/>
    </location>
</feature>
<dbReference type="SMART" id="SM00408">
    <property type="entry name" value="IGc2"/>
    <property type="match status" value="1"/>
</dbReference>
<dbReference type="PROSITE" id="PS50835">
    <property type="entry name" value="IG_LIKE"/>
    <property type="match status" value="1"/>
</dbReference>
<dbReference type="SUPFAM" id="SSF48726">
    <property type="entry name" value="Immunoglobulin"/>
    <property type="match status" value="1"/>
</dbReference>
<evidence type="ECO:0000256" key="4">
    <source>
        <dbReference type="ARBA" id="ARBA00023157"/>
    </source>
</evidence>
<feature type="region of interest" description="Disordered" evidence="5">
    <location>
        <begin position="613"/>
        <end position="679"/>
    </location>
</feature>
<dbReference type="SMART" id="SM00409">
    <property type="entry name" value="IG"/>
    <property type="match status" value="1"/>
</dbReference>
<feature type="compositionally biased region" description="Polar residues" evidence="5">
    <location>
        <begin position="502"/>
        <end position="512"/>
    </location>
</feature>
<dbReference type="InterPro" id="IPR013783">
    <property type="entry name" value="Ig-like_fold"/>
</dbReference>
<dbReference type="PANTHER" id="PTHR24366">
    <property type="entry name" value="IG(IMMUNOGLOBULIN) AND LRR(LEUCINE RICH REPEAT) DOMAINS"/>
    <property type="match status" value="1"/>
</dbReference>
<gene>
    <name evidence="8" type="ORF">Pcinc_042152</name>
</gene>
<feature type="compositionally biased region" description="Basic residues" evidence="5">
    <location>
        <begin position="652"/>
        <end position="661"/>
    </location>
</feature>
<dbReference type="InterPro" id="IPR036179">
    <property type="entry name" value="Ig-like_dom_sf"/>
</dbReference>
<evidence type="ECO:0000256" key="3">
    <source>
        <dbReference type="ARBA" id="ARBA00022737"/>
    </source>
</evidence>
<keyword evidence="9" id="KW-1185">Reference proteome</keyword>
<dbReference type="InterPro" id="IPR032675">
    <property type="entry name" value="LRR_dom_sf"/>
</dbReference>
<dbReference type="InterPro" id="IPR003598">
    <property type="entry name" value="Ig_sub2"/>
</dbReference>
<keyword evidence="3" id="KW-0677">Repeat</keyword>
<comment type="caution">
    <text evidence="8">The sequence shown here is derived from an EMBL/GenBank/DDBJ whole genome shotgun (WGS) entry which is preliminary data.</text>
</comment>
<dbReference type="SMART" id="SM00082">
    <property type="entry name" value="LRRCT"/>
    <property type="match status" value="1"/>
</dbReference>
<dbReference type="InterPro" id="IPR001611">
    <property type="entry name" value="Leu-rich_rpt"/>
</dbReference>
<evidence type="ECO:0000256" key="2">
    <source>
        <dbReference type="ARBA" id="ARBA00022729"/>
    </source>
</evidence>
<reference evidence="8" key="1">
    <citation type="submission" date="2023-10" db="EMBL/GenBank/DDBJ databases">
        <title>Genome assemblies of two species of porcelain crab, Petrolisthes cinctipes and Petrolisthes manimaculis (Anomura: Porcellanidae).</title>
        <authorList>
            <person name="Angst P."/>
        </authorList>
    </citation>
    <scope>NUCLEOTIDE SEQUENCE</scope>
    <source>
        <strain evidence="8">PB745_01</strain>
        <tissue evidence="8">Gill</tissue>
    </source>
</reference>
<dbReference type="Gene3D" id="3.80.10.10">
    <property type="entry name" value="Ribonuclease Inhibitor"/>
    <property type="match status" value="2"/>
</dbReference>
<dbReference type="PANTHER" id="PTHR24366:SF140">
    <property type="entry name" value="IP22191P"/>
    <property type="match status" value="1"/>
</dbReference>
<keyword evidence="4" id="KW-1015">Disulfide bond</keyword>
<dbReference type="Gene3D" id="2.60.40.10">
    <property type="entry name" value="Immunoglobulins"/>
    <property type="match status" value="1"/>
</dbReference>
<dbReference type="FunFam" id="3.80.10.10:FF:000082">
    <property type="entry name" value="Leucine-rich repeat-containing 24"/>
    <property type="match status" value="1"/>
</dbReference>
<keyword evidence="1" id="KW-0433">Leucine-rich repeat</keyword>
<proteinExistence type="predicted"/>
<feature type="region of interest" description="Disordered" evidence="5">
    <location>
        <begin position="500"/>
        <end position="544"/>
    </location>
</feature>
<dbReference type="InterPro" id="IPR000483">
    <property type="entry name" value="Cys-rich_flank_reg_C"/>
</dbReference>
<feature type="compositionally biased region" description="Pro residues" evidence="5">
    <location>
        <begin position="742"/>
        <end position="751"/>
    </location>
</feature>